<protein>
    <submittedName>
        <fullName evidence="1">Uncharacterized protein</fullName>
    </submittedName>
</protein>
<accession>A0A0B1RQB9</accession>
<feature type="non-terminal residue" evidence="1">
    <location>
        <position position="1"/>
    </location>
</feature>
<gene>
    <name evidence="1" type="ORF">OESDEN_25560</name>
</gene>
<proteinExistence type="predicted"/>
<reference evidence="1 2" key="1">
    <citation type="submission" date="2014-03" db="EMBL/GenBank/DDBJ databases">
        <title>Draft genome of the hookworm Oesophagostomum dentatum.</title>
        <authorList>
            <person name="Mitreva M."/>
        </authorList>
    </citation>
    <scope>NUCLEOTIDE SEQUENCE [LARGE SCALE GENOMIC DNA]</scope>
    <source>
        <strain evidence="1 2">OD-Hann</strain>
    </source>
</reference>
<evidence type="ECO:0000313" key="2">
    <source>
        <dbReference type="Proteomes" id="UP000053660"/>
    </source>
</evidence>
<keyword evidence="2" id="KW-1185">Reference proteome</keyword>
<evidence type="ECO:0000313" key="1">
    <source>
        <dbReference type="EMBL" id="KHJ74824.1"/>
    </source>
</evidence>
<dbReference type="OrthoDB" id="5781654at2759"/>
<dbReference type="Proteomes" id="UP000053660">
    <property type="component" value="Unassembled WGS sequence"/>
</dbReference>
<name>A0A0B1RQB9_OESDE</name>
<dbReference type="EMBL" id="KN613347">
    <property type="protein sequence ID" value="KHJ74824.1"/>
    <property type="molecule type" value="Genomic_DNA"/>
</dbReference>
<dbReference type="AlphaFoldDB" id="A0A0B1RQB9"/>
<organism evidence="1 2">
    <name type="scientific">Oesophagostomum dentatum</name>
    <name type="common">Nodular worm</name>
    <dbReference type="NCBI Taxonomy" id="61180"/>
    <lineage>
        <taxon>Eukaryota</taxon>
        <taxon>Metazoa</taxon>
        <taxon>Ecdysozoa</taxon>
        <taxon>Nematoda</taxon>
        <taxon>Chromadorea</taxon>
        <taxon>Rhabditida</taxon>
        <taxon>Rhabditina</taxon>
        <taxon>Rhabditomorpha</taxon>
        <taxon>Strongyloidea</taxon>
        <taxon>Strongylidae</taxon>
        <taxon>Oesophagostomum</taxon>
    </lineage>
</organism>
<sequence length="213" mass="24841">LDRGQGICPDPFKLAVIDINTGNWRVIICAADKNTGFPRDPHDQLPIDSTALHSISGQIALLTTYGRPDDSYYAYFARLLQRWSRYVWRAFYYTADNFSWIAPMFLHLALTMTSVRGRLMYNPAAKIGILDTTTWQWVEVHCVNDYYFTDMVMFDDGQTLIHQTNKAWRYEHYGVIRNPFAVPALLTTAELKSRPTTYEEGREQLVKRLRWPY</sequence>